<dbReference type="PROSITE" id="PS50109">
    <property type="entry name" value="HIS_KIN"/>
    <property type="match status" value="1"/>
</dbReference>
<feature type="region of interest" description="Disordered" evidence="11">
    <location>
        <begin position="104"/>
        <end position="124"/>
    </location>
</feature>
<keyword evidence="9" id="KW-0902">Two-component regulatory system</keyword>
<dbReference type="PROSITE" id="PS50885">
    <property type="entry name" value="HAMP"/>
    <property type="match status" value="1"/>
</dbReference>
<feature type="compositionally biased region" description="Basic residues" evidence="11">
    <location>
        <begin position="109"/>
        <end position="118"/>
    </location>
</feature>
<reference evidence="13 14" key="1">
    <citation type="submission" date="2016-10" db="EMBL/GenBank/DDBJ databases">
        <authorList>
            <person name="Varghese N."/>
            <person name="Submissions S."/>
        </authorList>
    </citation>
    <scope>NUCLEOTIDE SEQUENCE [LARGE SCALE GENOMIC DNA]</scope>
    <source>
        <strain evidence="13 14">S7-754</strain>
    </source>
</reference>
<feature type="transmembrane region" description="Helical" evidence="12">
    <location>
        <begin position="162"/>
        <end position="185"/>
    </location>
</feature>
<evidence type="ECO:0000256" key="2">
    <source>
        <dbReference type="ARBA" id="ARBA00004370"/>
    </source>
</evidence>
<dbReference type="EC" id="2.7.13.3" evidence="3"/>
<dbReference type="SMART" id="SM00387">
    <property type="entry name" value="HATPase_c"/>
    <property type="match status" value="1"/>
</dbReference>
<accession>A0A1G7MM09</accession>
<dbReference type="Proteomes" id="UP000323502">
    <property type="component" value="Unassembled WGS sequence"/>
</dbReference>
<dbReference type="PANTHER" id="PTHR45436">
    <property type="entry name" value="SENSOR HISTIDINE KINASE YKOH"/>
    <property type="match status" value="1"/>
</dbReference>
<dbReference type="Pfam" id="PF02518">
    <property type="entry name" value="HATPase_c"/>
    <property type="match status" value="1"/>
</dbReference>
<keyword evidence="5" id="KW-0808">Transferase</keyword>
<dbReference type="GO" id="GO:0005886">
    <property type="term" value="C:plasma membrane"/>
    <property type="evidence" value="ECO:0007669"/>
    <property type="project" value="TreeGrafter"/>
</dbReference>
<dbReference type="InterPro" id="IPR005467">
    <property type="entry name" value="His_kinase_dom"/>
</dbReference>
<comment type="catalytic activity">
    <reaction evidence="1">
        <text>ATP + protein L-histidine = ADP + protein N-phospho-L-histidine.</text>
        <dbReference type="EC" id="2.7.13.3"/>
    </reaction>
</comment>
<dbReference type="AlphaFoldDB" id="A0A1G7MM09"/>
<sequence length="432" mass="45007">MRAWPRSIRGRMLALSVVAGMVALVLAAVATTGILTRVVTDGIDRRLDAQIALLASSVTADGRFDAARLAAVRPALEAGPGWDWRIAGPGGVAASDTFLLAPDEGPVRHHDRPRTRRGRGPDGAPLHAREVVLATGGGRVVLSAAAPRGIVERPIRDAVTPLLTLLAVLIALLAVAAVVQVFYGLRPLRAIERAIVAVRDGRADAVPEDQPAELRPLAEELNALVRANGAALAAARQSAANLAHALKTPVAALALELRDDPPRAHLVDRIDATLRHHLARARDRVVGRRPDTDIAEAAGALAATLRKLSGGRVAIDTAIAPGLHAAIEPGDFDELLGNLLDNAVRHAAGRVDVRGQAIAGGVRLCVEDDGPGIAPDARERALAPGVRLDERGEGHGFGLAIVRELSELYGGRLELATGAAGGLLVTVILPRG</sequence>
<gene>
    <name evidence="13" type="ORF">SAMN05216557_104254</name>
</gene>
<dbReference type="GO" id="GO:0004673">
    <property type="term" value="F:protein histidine kinase activity"/>
    <property type="evidence" value="ECO:0007669"/>
    <property type="project" value="UniProtKB-EC"/>
</dbReference>
<dbReference type="InterPro" id="IPR003660">
    <property type="entry name" value="HAMP_dom"/>
</dbReference>
<dbReference type="PRINTS" id="PR00344">
    <property type="entry name" value="BCTRLSENSOR"/>
</dbReference>
<keyword evidence="8 12" id="KW-1133">Transmembrane helix</keyword>
<evidence type="ECO:0000256" key="11">
    <source>
        <dbReference type="SAM" id="MobiDB-lite"/>
    </source>
</evidence>
<evidence type="ECO:0000256" key="8">
    <source>
        <dbReference type="ARBA" id="ARBA00022989"/>
    </source>
</evidence>
<evidence type="ECO:0000256" key="4">
    <source>
        <dbReference type="ARBA" id="ARBA00022553"/>
    </source>
</evidence>
<keyword evidence="4" id="KW-0597">Phosphoprotein</keyword>
<dbReference type="InterPro" id="IPR050428">
    <property type="entry name" value="TCS_sensor_his_kinase"/>
</dbReference>
<organism evidence="13 14">
    <name type="scientific">Sphingomonas carotinifaciens</name>
    <dbReference type="NCBI Taxonomy" id="1166323"/>
    <lineage>
        <taxon>Bacteria</taxon>
        <taxon>Pseudomonadati</taxon>
        <taxon>Pseudomonadota</taxon>
        <taxon>Alphaproteobacteria</taxon>
        <taxon>Sphingomonadales</taxon>
        <taxon>Sphingomonadaceae</taxon>
        <taxon>Sphingomonas</taxon>
    </lineage>
</organism>
<evidence type="ECO:0000256" key="10">
    <source>
        <dbReference type="ARBA" id="ARBA00023136"/>
    </source>
</evidence>
<dbReference type="EMBL" id="FNBI01000004">
    <property type="protein sequence ID" value="SDF62751.1"/>
    <property type="molecule type" value="Genomic_DNA"/>
</dbReference>
<evidence type="ECO:0000256" key="1">
    <source>
        <dbReference type="ARBA" id="ARBA00000085"/>
    </source>
</evidence>
<evidence type="ECO:0000256" key="7">
    <source>
        <dbReference type="ARBA" id="ARBA00022777"/>
    </source>
</evidence>
<keyword evidence="6 12" id="KW-0812">Transmembrane</keyword>
<proteinExistence type="predicted"/>
<dbReference type="InterPro" id="IPR036890">
    <property type="entry name" value="HATPase_C_sf"/>
</dbReference>
<comment type="subcellular location">
    <subcellularLocation>
        <location evidence="2">Membrane</location>
    </subcellularLocation>
</comment>
<evidence type="ECO:0000313" key="14">
    <source>
        <dbReference type="Proteomes" id="UP000323502"/>
    </source>
</evidence>
<evidence type="ECO:0000256" key="9">
    <source>
        <dbReference type="ARBA" id="ARBA00023012"/>
    </source>
</evidence>
<protein>
    <recommendedName>
        <fullName evidence="3">histidine kinase</fullName>
        <ecNumber evidence="3">2.7.13.3</ecNumber>
    </recommendedName>
</protein>
<dbReference type="Gene3D" id="3.30.565.10">
    <property type="entry name" value="Histidine kinase-like ATPase, C-terminal domain"/>
    <property type="match status" value="1"/>
</dbReference>
<evidence type="ECO:0000256" key="6">
    <source>
        <dbReference type="ARBA" id="ARBA00022692"/>
    </source>
</evidence>
<keyword evidence="7 13" id="KW-0418">Kinase</keyword>
<evidence type="ECO:0000256" key="12">
    <source>
        <dbReference type="SAM" id="Phobius"/>
    </source>
</evidence>
<keyword evidence="14" id="KW-1185">Reference proteome</keyword>
<dbReference type="GO" id="GO:0000160">
    <property type="term" value="P:phosphorelay signal transduction system"/>
    <property type="evidence" value="ECO:0007669"/>
    <property type="project" value="UniProtKB-KW"/>
</dbReference>
<keyword evidence="10 12" id="KW-0472">Membrane</keyword>
<dbReference type="InterPro" id="IPR004358">
    <property type="entry name" value="Sig_transdc_His_kin-like_C"/>
</dbReference>
<dbReference type="PANTHER" id="PTHR45436:SF5">
    <property type="entry name" value="SENSOR HISTIDINE KINASE TRCS"/>
    <property type="match status" value="1"/>
</dbReference>
<dbReference type="Gene3D" id="1.10.287.130">
    <property type="match status" value="1"/>
</dbReference>
<evidence type="ECO:0000256" key="3">
    <source>
        <dbReference type="ARBA" id="ARBA00012438"/>
    </source>
</evidence>
<dbReference type="InterPro" id="IPR003594">
    <property type="entry name" value="HATPase_dom"/>
</dbReference>
<evidence type="ECO:0000256" key="5">
    <source>
        <dbReference type="ARBA" id="ARBA00022679"/>
    </source>
</evidence>
<name>A0A1G7MM09_9SPHN</name>
<dbReference type="SUPFAM" id="SSF55874">
    <property type="entry name" value="ATPase domain of HSP90 chaperone/DNA topoisomerase II/histidine kinase"/>
    <property type="match status" value="1"/>
</dbReference>
<evidence type="ECO:0000313" key="13">
    <source>
        <dbReference type="EMBL" id="SDF62751.1"/>
    </source>
</evidence>
<dbReference type="RefSeq" id="WP_268878319.1">
    <property type="nucleotide sequence ID" value="NZ_FNBI01000004.1"/>
</dbReference>